<dbReference type="SUPFAM" id="SSF52833">
    <property type="entry name" value="Thioredoxin-like"/>
    <property type="match status" value="1"/>
</dbReference>
<proteinExistence type="inferred from homology"/>
<comment type="similarity">
    <text evidence="9">Belongs to the peroxiredoxin family. BCP/PrxQ subfamily.</text>
</comment>
<dbReference type="Pfam" id="PF00578">
    <property type="entry name" value="AhpC-TSA"/>
    <property type="match status" value="1"/>
</dbReference>
<evidence type="ECO:0000256" key="7">
    <source>
        <dbReference type="ARBA" id="ARBA00023284"/>
    </source>
</evidence>
<reference evidence="13 14" key="1">
    <citation type="submission" date="2016-07" db="EMBL/GenBank/DDBJ databases">
        <title>Draft genome sequence of Methyloligella halotolerans C2T (VKM B-2706T=CCUG 61687T=DSM 25045T), a halotolerant polyhydroxybutyrate accumulating methylotroph.</title>
        <authorList>
            <person name="Vasilenko O.V."/>
            <person name="Doronina N.V."/>
            <person name="Poroshina M.N."/>
            <person name="Tarlachkov S.V."/>
            <person name="Trotsenko Y.A."/>
        </authorList>
    </citation>
    <scope>NUCLEOTIDE SEQUENCE [LARGE SCALE GENOMIC DNA]</scope>
    <source>
        <strain evidence="13 14">VKM B-2706</strain>
    </source>
</reference>
<evidence type="ECO:0000256" key="2">
    <source>
        <dbReference type="ARBA" id="ARBA00013017"/>
    </source>
</evidence>
<evidence type="ECO:0000256" key="3">
    <source>
        <dbReference type="ARBA" id="ARBA00022559"/>
    </source>
</evidence>
<accession>A0A1E2S2E3</accession>
<dbReference type="PANTHER" id="PTHR42801:SF21">
    <property type="entry name" value="BCPB PROTEIN"/>
    <property type="match status" value="1"/>
</dbReference>
<sequence length="162" mass="17577">MREGLRLPSVELPATTGGSIDLSTLEERALLVLYPWTGRPGTPNPPRWDDIPGAHGSTPELEGFRDSAERFENAGIAIFGLSRQDTAWQRELAERLSLSFPLLSDVDDKLWPALGAPTFETGGEIYLKRATLLVENGQVAAVFADIADPAGHATDLLQRLLG</sequence>
<dbReference type="CDD" id="cd03017">
    <property type="entry name" value="PRX_BCP"/>
    <property type="match status" value="1"/>
</dbReference>
<dbReference type="InterPro" id="IPR050924">
    <property type="entry name" value="Peroxiredoxin_BCP/PrxQ"/>
</dbReference>
<dbReference type="EMBL" id="MASI01000001">
    <property type="protein sequence ID" value="ODA68604.1"/>
    <property type="molecule type" value="Genomic_DNA"/>
</dbReference>
<dbReference type="Gene3D" id="3.40.30.10">
    <property type="entry name" value="Glutaredoxin"/>
    <property type="match status" value="1"/>
</dbReference>
<comment type="function">
    <text evidence="1">Thiol-specific peroxidase that catalyzes the reduction of hydrogen peroxide and organic hydroperoxides to water and alcohols, respectively. Plays a role in cell protection against oxidative stress by detoxifying peroxides and as sensor of hydrogen peroxide-mediated signaling events.</text>
</comment>
<keyword evidence="3 13" id="KW-0575">Peroxidase</keyword>
<keyword evidence="7" id="KW-0676">Redox-active center</keyword>
<keyword evidence="4" id="KW-0049">Antioxidant</keyword>
<dbReference type="PANTHER" id="PTHR42801">
    <property type="entry name" value="THIOREDOXIN-DEPENDENT PEROXIDE REDUCTASE"/>
    <property type="match status" value="1"/>
</dbReference>
<dbReference type="InterPro" id="IPR036249">
    <property type="entry name" value="Thioredoxin-like_sf"/>
</dbReference>
<organism evidence="13 14">
    <name type="scientific">Methyloligella halotolerans</name>
    <dbReference type="NCBI Taxonomy" id="1177755"/>
    <lineage>
        <taxon>Bacteria</taxon>
        <taxon>Pseudomonadati</taxon>
        <taxon>Pseudomonadota</taxon>
        <taxon>Alphaproteobacteria</taxon>
        <taxon>Hyphomicrobiales</taxon>
        <taxon>Hyphomicrobiaceae</taxon>
        <taxon>Methyloligella</taxon>
    </lineage>
</organism>
<gene>
    <name evidence="13" type="ORF">A7A08_00434</name>
</gene>
<evidence type="ECO:0000313" key="14">
    <source>
        <dbReference type="Proteomes" id="UP000095087"/>
    </source>
</evidence>
<dbReference type="STRING" id="1177755.A7A08_00434"/>
<evidence type="ECO:0000256" key="8">
    <source>
        <dbReference type="ARBA" id="ARBA00032824"/>
    </source>
</evidence>
<dbReference type="InterPro" id="IPR000866">
    <property type="entry name" value="AhpC/TSA"/>
</dbReference>
<feature type="domain" description="Thioredoxin" evidence="12">
    <location>
        <begin position="1"/>
        <end position="162"/>
    </location>
</feature>
<dbReference type="OrthoDB" id="5296483at2"/>
<dbReference type="GO" id="GO:0005737">
    <property type="term" value="C:cytoplasm"/>
    <property type="evidence" value="ECO:0007669"/>
    <property type="project" value="TreeGrafter"/>
</dbReference>
<keyword evidence="14" id="KW-1185">Reference proteome</keyword>
<comment type="caution">
    <text evidence="13">The sequence shown here is derived from an EMBL/GenBank/DDBJ whole genome shotgun (WGS) entry which is preliminary data.</text>
</comment>
<evidence type="ECO:0000256" key="6">
    <source>
        <dbReference type="ARBA" id="ARBA00023157"/>
    </source>
</evidence>
<name>A0A1E2S2E3_9HYPH</name>
<protein>
    <recommendedName>
        <fullName evidence="2">thioredoxin-dependent peroxiredoxin</fullName>
        <ecNumber evidence="2">1.11.1.24</ecNumber>
    </recommendedName>
    <alternativeName>
        <fullName evidence="8">Thioredoxin peroxidase</fullName>
    </alternativeName>
    <alternativeName>
        <fullName evidence="10">Thioredoxin-dependent peroxiredoxin Bcp</fullName>
    </alternativeName>
</protein>
<evidence type="ECO:0000256" key="9">
    <source>
        <dbReference type="ARBA" id="ARBA00038489"/>
    </source>
</evidence>
<dbReference type="GO" id="GO:0045454">
    <property type="term" value="P:cell redox homeostasis"/>
    <property type="evidence" value="ECO:0007669"/>
    <property type="project" value="TreeGrafter"/>
</dbReference>
<evidence type="ECO:0000259" key="12">
    <source>
        <dbReference type="PROSITE" id="PS51352"/>
    </source>
</evidence>
<dbReference type="Proteomes" id="UP000095087">
    <property type="component" value="Unassembled WGS sequence"/>
</dbReference>
<dbReference type="InterPro" id="IPR013766">
    <property type="entry name" value="Thioredoxin_domain"/>
</dbReference>
<keyword evidence="5 13" id="KW-0560">Oxidoreductase</keyword>
<comment type="catalytic activity">
    <reaction evidence="11">
        <text>a hydroperoxide + [thioredoxin]-dithiol = an alcohol + [thioredoxin]-disulfide + H2O</text>
        <dbReference type="Rhea" id="RHEA:62620"/>
        <dbReference type="Rhea" id="RHEA-COMP:10698"/>
        <dbReference type="Rhea" id="RHEA-COMP:10700"/>
        <dbReference type="ChEBI" id="CHEBI:15377"/>
        <dbReference type="ChEBI" id="CHEBI:29950"/>
        <dbReference type="ChEBI" id="CHEBI:30879"/>
        <dbReference type="ChEBI" id="CHEBI:35924"/>
        <dbReference type="ChEBI" id="CHEBI:50058"/>
        <dbReference type="EC" id="1.11.1.24"/>
    </reaction>
</comment>
<evidence type="ECO:0000256" key="5">
    <source>
        <dbReference type="ARBA" id="ARBA00023002"/>
    </source>
</evidence>
<keyword evidence="6" id="KW-1015">Disulfide bond</keyword>
<evidence type="ECO:0000256" key="10">
    <source>
        <dbReference type="ARBA" id="ARBA00042639"/>
    </source>
</evidence>
<dbReference type="GO" id="GO:0034599">
    <property type="term" value="P:cellular response to oxidative stress"/>
    <property type="evidence" value="ECO:0007669"/>
    <property type="project" value="TreeGrafter"/>
</dbReference>
<dbReference type="AlphaFoldDB" id="A0A1E2S2E3"/>
<dbReference type="GO" id="GO:0008379">
    <property type="term" value="F:thioredoxin peroxidase activity"/>
    <property type="evidence" value="ECO:0007669"/>
    <property type="project" value="TreeGrafter"/>
</dbReference>
<evidence type="ECO:0000256" key="1">
    <source>
        <dbReference type="ARBA" id="ARBA00003330"/>
    </source>
</evidence>
<evidence type="ECO:0000256" key="4">
    <source>
        <dbReference type="ARBA" id="ARBA00022862"/>
    </source>
</evidence>
<dbReference type="PROSITE" id="PS51352">
    <property type="entry name" value="THIOREDOXIN_2"/>
    <property type="match status" value="1"/>
</dbReference>
<dbReference type="RefSeq" id="WP_069093866.1">
    <property type="nucleotide sequence ID" value="NZ_MASI01000001.1"/>
</dbReference>
<evidence type="ECO:0000313" key="13">
    <source>
        <dbReference type="EMBL" id="ODA68604.1"/>
    </source>
</evidence>
<dbReference type="EC" id="1.11.1.24" evidence="2"/>
<evidence type="ECO:0000256" key="11">
    <source>
        <dbReference type="ARBA" id="ARBA00049091"/>
    </source>
</evidence>